<dbReference type="GO" id="GO:0071555">
    <property type="term" value="P:cell wall organization"/>
    <property type="evidence" value="ECO:0007669"/>
    <property type="project" value="InterPro"/>
</dbReference>
<dbReference type="Proteomes" id="UP000481043">
    <property type="component" value="Unassembled WGS sequence"/>
</dbReference>
<evidence type="ECO:0000256" key="10">
    <source>
        <dbReference type="ARBA" id="ARBA00022840"/>
    </source>
</evidence>
<feature type="transmembrane region" description="Helical" evidence="14">
    <location>
        <begin position="166"/>
        <end position="187"/>
    </location>
</feature>
<dbReference type="SUPFAM" id="SSF47384">
    <property type="entry name" value="Homodimeric domain of signal transducing histidine kinase"/>
    <property type="match status" value="1"/>
</dbReference>
<evidence type="ECO:0000259" key="15">
    <source>
        <dbReference type="PROSITE" id="PS50109"/>
    </source>
</evidence>
<dbReference type="Gene3D" id="1.10.287.130">
    <property type="match status" value="1"/>
</dbReference>
<keyword evidence="8" id="KW-0547">Nucleotide-binding</keyword>
<evidence type="ECO:0000256" key="13">
    <source>
        <dbReference type="ARBA" id="ARBA00023136"/>
    </source>
</evidence>
<dbReference type="Pfam" id="PF02518">
    <property type="entry name" value="HATPase_c"/>
    <property type="match status" value="1"/>
</dbReference>
<feature type="transmembrane region" description="Helical" evidence="14">
    <location>
        <begin position="32"/>
        <end position="52"/>
    </location>
</feature>
<dbReference type="EMBL" id="JAAIWM010000001">
    <property type="protein sequence ID" value="NEY70954.1"/>
    <property type="molecule type" value="Genomic_DNA"/>
</dbReference>
<evidence type="ECO:0000256" key="4">
    <source>
        <dbReference type="ARBA" id="ARBA00022475"/>
    </source>
</evidence>
<keyword evidence="9" id="KW-0418">Kinase</keyword>
<feature type="transmembrane region" description="Helical" evidence="14">
    <location>
        <begin position="7"/>
        <end position="26"/>
    </location>
</feature>
<dbReference type="Pfam" id="PF00512">
    <property type="entry name" value="HisKA"/>
    <property type="match status" value="1"/>
</dbReference>
<keyword evidence="13 14" id="KW-0472">Membrane</keyword>
<dbReference type="SUPFAM" id="SSF55874">
    <property type="entry name" value="ATPase domain of HSP90 chaperone/DNA topoisomerase II/histidine kinase"/>
    <property type="match status" value="1"/>
</dbReference>
<feature type="transmembrane region" description="Helical" evidence="14">
    <location>
        <begin position="72"/>
        <end position="95"/>
    </location>
</feature>
<feature type="transmembrane region" description="Helical" evidence="14">
    <location>
        <begin position="101"/>
        <end position="120"/>
    </location>
</feature>
<evidence type="ECO:0000256" key="11">
    <source>
        <dbReference type="ARBA" id="ARBA00022989"/>
    </source>
</evidence>
<dbReference type="GO" id="GO:0005524">
    <property type="term" value="F:ATP binding"/>
    <property type="evidence" value="ECO:0007669"/>
    <property type="project" value="UniProtKB-KW"/>
</dbReference>
<dbReference type="InterPro" id="IPR036890">
    <property type="entry name" value="HATPase_C_sf"/>
</dbReference>
<evidence type="ECO:0000256" key="14">
    <source>
        <dbReference type="SAM" id="Phobius"/>
    </source>
</evidence>
<dbReference type="GO" id="GO:0005886">
    <property type="term" value="C:plasma membrane"/>
    <property type="evidence" value="ECO:0007669"/>
    <property type="project" value="UniProtKB-SubCell"/>
</dbReference>
<dbReference type="InterPro" id="IPR003661">
    <property type="entry name" value="HisK_dim/P_dom"/>
</dbReference>
<evidence type="ECO:0000256" key="9">
    <source>
        <dbReference type="ARBA" id="ARBA00022777"/>
    </source>
</evidence>
<dbReference type="AlphaFoldDB" id="A0A6M0Q420"/>
<keyword evidence="4" id="KW-1003">Cell membrane</keyword>
<evidence type="ECO:0000313" key="17">
    <source>
        <dbReference type="Proteomes" id="UP000481043"/>
    </source>
</evidence>
<name>A0A6M0Q420_9BACI</name>
<proteinExistence type="predicted"/>
<dbReference type="PANTHER" id="PTHR43065">
    <property type="entry name" value="SENSOR HISTIDINE KINASE"/>
    <property type="match status" value="1"/>
</dbReference>
<keyword evidence="7 14" id="KW-0812">Transmembrane</keyword>
<dbReference type="Pfam" id="PF07694">
    <property type="entry name" value="5TM-5TMR_LYT"/>
    <property type="match status" value="1"/>
</dbReference>
<dbReference type="PROSITE" id="PS50109">
    <property type="entry name" value="HIS_KIN"/>
    <property type="match status" value="1"/>
</dbReference>
<keyword evidence="12" id="KW-0902">Two-component regulatory system</keyword>
<evidence type="ECO:0000256" key="8">
    <source>
        <dbReference type="ARBA" id="ARBA00022741"/>
    </source>
</evidence>
<evidence type="ECO:0000256" key="3">
    <source>
        <dbReference type="ARBA" id="ARBA00012438"/>
    </source>
</evidence>
<dbReference type="PRINTS" id="PR00344">
    <property type="entry name" value="BCTRLSENSOR"/>
</dbReference>
<dbReference type="SMART" id="SM00387">
    <property type="entry name" value="HATPase_c"/>
    <property type="match status" value="1"/>
</dbReference>
<evidence type="ECO:0000256" key="7">
    <source>
        <dbReference type="ARBA" id="ARBA00022692"/>
    </source>
</evidence>
<dbReference type="SMART" id="SM00388">
    <property type="entry name" value="HisKA"/>
    <property type="match status" value="1"/>
</dbReference>
<dbReference type="InterPro" id="IPR005467">
    <property type="entry name" value="His_kinase_dom"/>
</dbReference>
<reference evidence="16 17" key="1">
    <citation type="submission" date="2020-02" db="EMBL/GenBank/DDBJ databases">
        <title>Bacillus aquiflavi sp. nov., isolated from yellow water of strong flavor Chinese baijiu in Yibin region of China.</title>
        <authorList>
            <person name="Xie J."/>
        </authorList>
    </citation>
    <scope>NUCLEOTIDE SEQUENCE [LARGE SCALE GENOMIC DNA]</scope>
    <source>
        <strain evidence="16 17">SA4</strain>
    </source>
</reference>
<evidence type="ECO:0000256" key="12">
    <source>
        <dbReference type="ARBA" id="ARBA00023012"/>
    </source>
</evidence>
<gene>
    <name evidence="16" type="ORF">G4D63_04275</name>
</gene>
<comment type="caution">
    <text evidence="16">The sequence shown here is derived from an EMBL/GenBank/DDBJ whole genome shotgun (WGS) entry which is preliminary data.</text>
</comment>
<dbReference type="Gene3D" id="3.30.565.10">
    <property type="entry name" value="Histidine kinase-like ATPase, C-terminal domain"/>
    <property type="match status" value="1"/>
</dbReference>
<organism evidence="16 17">
    <name type="scientific">Bacillus mesophilus</name>
    <dbReference type="NCBI Taxonomy" id="1808955"/>
    <lineage>
        <taxon>Bacteria</taxon>
        <taxon>Bacillati</taxon>
        <taxon>Bacillota</taxon>
        <taxon>Bacilli</taxon>
        <taxon>Bacillales</taxon>
        <taxon>Bacillaceae</taxon>
        <taxon>Bacillus</taxon>
    </lineage>
</organism>
<dbReference type="InterPro" id="IPR036097">
    <property type="entry name" value="HisK_dim/P_sf"/>
</dbReference>
<keyword evidence="6" id="KW-0808">Transferase</keyword>
<feature type="transmembrane region" description="Helical" evidence="14">
    <location>
        <begin position="132"/>
        <end position="154"/>
    </location>
</feature>
<evidence type="ECO:0000256" key="6">
    <source>
        <dbReference type="ARBA" id="ARBA00022679"/>
    </source>
</evidence>
<keyword evidence="11 14" id="KW-1133">Transmembrane helix</keyword>
<keyword evidence="10" id="KW-0067">ATP-binding</keyword>
<dbReference type="PANTHER" id="PTHR43065:SF46">
    <property type="entry name" value="C4-DICARBOXYLATE TRANSPORT SENSOR PROTEIN DCTB"/>
    <property type="match status" value="1"/>
</dbReference>
<comment type="subcellular location">
    <subcellularLocation>
        <location evidence="2">Cell membrane</location>
        <topology evidence="2">Multi-pass membrane protein</topology>
    </subcellularLocation>
</comment>
<evidence type="ECO:0000256" key="1">
    <source>
        <dbReference type="ARBA" id="ARBA00000085"/>
    </source>
</evidence>
<feature type="domain" description="Histidine kinase" evidence="15">
    <location>
        <begin position="211"/>
        <end position="418"/>
    </location>
</feature>
<sequence length="418" mass="47398">MTHEIHQLLIQMICVLFPILFFYAVLNRKVKSILYRNILFCITCFFSIFLSIQNPISISDGRLMDLRWVPLYLSYIYGGPFVGLSCALFFVFIRLGIGGDGMYPAFLLILLSILFVIKIRKNYTNWKLGRKLFISCTYIFIATSSLPLISSIIYWENSYTNPYIHIYFSIANVLTLLLTIYIIETILENELLHKELIYAEKIAVLSQLAASVAHEVRNPLTSVQGFLQLLASSSNKNDKDLEYISISLNELKRANDIISDYLSLSKRGTSNSHTTTDIYDDIHYVLSTVSTYATLHNVQIFNHVDKSLMLHANSSDMKQLLINLIRNSIEALDTTPNGIVEISLQEYETKLLLKVLDNGKGMTNEQIERLGLPFYSTKEKGTGLGLMVCYRIVESLGGEIKVASQLDKGTTFTISLPK</sequence>
<accession>A0A6M0Q420</accession>
<dbReference type="CDD" id="cd00082">
    <property type="entry name" value="HisKA"/>
    <property type="match status" value="1"/>
</dbReference>
<protein>
    <recommendedName>
        <fullName evidence="3">histidine kinase</fullName>
        <ecNumber evidence="3">2.7.13.3</ecNumber>
    </recommendedName>
</protein>
<dbReference type="GO" id="GO:0000155">
    <property type="term" value="F:phosphorelay sensor kinase activity"/>
    <property type="evidence" value="ECO:0007669"/>
    <property type="project" value="InterPro"/>
</dbReference>
<dbReference type="InterPro" id="IPR004358">
    <property type="entry name" value="Sig_transdc_His_kin-like_C"/>
</dbReference>
<keyword evidence="17" id="KW-1185">Reference proteome</keyword>
<keyword evidence="5" id="KW-0597">Phosphoprotein</keyword>
<dbReference type="EC" id="2.7.13.3" evidence="3"/>
<evidence type="ECO:0000256" key="2">
    <source>
        <dbReference type="ARBA" id="ARBA00004651"/>
    </source>
</evidence>
<dbReference type="InterPro" id="IPR011620">
    <property type="entry name" value="Sig_transdc_His_kinase_LytS_TM"/>
</dbReference>
<evidence type="ECO:0000256" key="5">
    <source>
        <dbReference type="ARBA" id="ARBA00022553"/>
    </source>
</evidence>
<dbReference type="InterPro" id="IPR003594">
    <property type="entry name" value="HATPase_dom"/>
</dbReference>
<dbReference type="CDD" id="cd00075">
    <property type="entry name" value="HATPase"/>
    <property type="match status" value="1"/>
</dbReference>
<evidence type="ECO:0000313" key="16">
    <source>
        <dbReference type="EMBL" id="NEY70954.1"/>
    </source>
</evidence>
<comment type="catalytic activity">
    <reaction evidence="1">
        <text>ATP + protein L-histidine = ADP + protein N-phospho-L-histidine.</text>
        <dbReference type="EC" id="2.7.13.3"/>
    </reaction>
</comment>